<comment type="caution">
    <text evidence="13">The sequence shown here is derived from an EMBL/GenBank/DDBJ whole genome shotgun (WGS) entry which is preliminary data.</text>
</comment>
<dbReference type="CDD" id="cd16913">
    <property type="entry name" value="YkuD_like"/>
    <property type="match status" value="1"/>
</dbReference>
<dbReference type="InterPro" id="IPR038063">
    <property type="entry name" value="Transpep_catalytic_dom"/>
</dbReference>
<evidence type="ECO:0000259" key="12">
    <source>
        <dbReference type="PROSITE" id="PS52029"/>
    </source>
</evidence>
<evidence type="ECO:0000256" key="2">
    <source>
        <dbReference type="ARBA" id="ARBA00005992"/>
    </source>
</evidence>
<feature type="active site" description="Proton donor/acceptor" evidence="9">
    <location>
        <position position="178"/>
    </location>
</feature>
<reference evidence="13 14" key="1">
    <citation type="submission" date="2018-09" db="EMBL/GenBank/DDBJ databases">
        <authorList>
            <person name="Grouzdev D.S."/>
            <person name="Krutkina M.S."/>
        </authorList>
    </citation>
    <scope>NUCLEOTIDE SEQUENCE [LARGE SCALE GENOMIC DNA]</scope>
    <source>
        <strain evidence="13 14">RmlP001</strain>
    </source>
</reference>
<accession>A0A4Q2R8Z6</accession>
<comment type="pathway">
    <text evidence="1 9">Cell wall biogenesis; peptidoglycan biosynthesis.</text>
</comment>
<dbReference type="FunFam" id="2.40.440.10:FF:000002">
    <property type="entry name" value="L,D-transpeptidase ErfK/SrfK"/>
    <property type="match status" value="1"/>
</dbReference>
<dbReference type="SUPFAM" id="SSF141523">
    <property type="entry name" value="L,D-transpeptidase catalytic domain-like"/>
    <property type="match status" value="1"/>
</dbReference>
<keyword evidence="7 9" id="KW-0573">Peptidoglycan synthesis</keyword>
<evidence type="ECO:0000256" key="4">
    <source>
        <dbReference type="ARBA" id="ARBA00022679"/>
    </source>
</evidence>
<dbReference type="PANTHER" id="PTHR30582">
    <property type="entry name" value="L,D-TRANSPEPTIDASE"/>
    <property type="match status" value="1"/>
</dbReference>
<gene>
    <name evidence="13" type="ORF">D3272_22310</name>
</gene>
<dbReference type="PROSITE" id="PS52029">
    <property type="entry name" value="LD_TPASE"/>
    <property type="match status" value="1"/>
</dbReference>
<keyword evidence="14" id="KW-1185">Reference proteome</keyword>
<name>A0A4Q2R8Z6_9HYPH</name>
<organism evidence="13 14">
    <name type="scientific">Lichenibacterium ramalinae</name>
    <dbReference type="NCBI Taxonomy" id="2316527"/>
    <lineage>
        <taxon>Bacteria</taxon>
        <taxon>Pseudomonadati</taxon>
        <taxon>Pseudomonadota</taxon>
        <taxon>Alphaproteobacteria</taxon>
        <taxon>Hyphomicrobiales</taxon>
        <taxon>Lichenihabitantaceae</taxon>
        <taxon>Lichenibacterium</taxon>
    </lineage>
</organism>
<evidence type="ECO:0000256" key="9">
    <source>
        <dbReference type="PROSITE-ProRule" id="PRU01373"/>
    </source>
</evidence>
<dbReference type="InterPro" id="IPR006311">
    <property type="entry name" value="TAT_signal"/>
</dbReference>
<feature type="signal peptide" evidence="11">
    <location>
        <begin position="1"/>
        <end position="31"/>
    </location>
</feature>
<evidence type="ECO:0000256" key="8">
    <source>
        <dbReference type="ARBA" id="ARBA00023316"/>
    </source>
</evidence>
<keyword evidence="11" id="KW-0732">Signal</keyword>
<dbReference type="OrthoDB" id="9795305at2"/>
<dbReference type="GO" id="GO:0018104">
    <property type="term" value="P:peptidoglycan-protein cross-linking"/>
    <property type="evidence" value="ECO:0007669"/>
    <property type="project" value="TreeGrafter"/>
</dbReference>
<dbReference type="Gene3D" id="2.40.440.10">
    <property type="entry name" value="L,D-transpeptidase catalytic domain-like"/>
    <property type="match status" value="1"/>
</dbReference>
<dbReference type="Pfam" id="PF03734">
    <property type="entry name" value="YkuD"/>
    <property type="match status" value="1"/>
</dbReference>
<evidence type="ECO:0000256" key="1">
    <source>
        <dbReference type="ARBA" id="ARBA00004752"/>
    </source>
</evidence>
<dbReference type="GO" id="GO:0008360">
    <property type="term" value="P:regulation of cell shape"/>
    <property type="evidence" value="ECO:0007669"/>
    <property type="project" value="UniProtKB-UniRule"/>
</dbReference>
<evidence type="ECO:0000313" key="14">
    <source>
        <dbReference type="Proteomes" id="UP000289411"/>
    </source>
</evidence>
<dbReference type="PANTHER" id="PTHR30582:SF24">
    <property type="entry name" value="L,D-TRANSPEPTIDASE ERFK_SRFK-RELATED"/>
    <property type="match status" value="1"/>
</dbReference>
<sequence>MSMLKHSRRSLLLGGVALASVAALPLGTALAQEVDADEIYGPVKTEPYPVKGIDVGRVNPRFLRTLVDYPTDQPPGTIVIDPAKHFLYLVIDNGQAIRYGVGVGREGFLWSGDAQIGAKREWPDWYPPKEMFARQPEIMSAMSKLQSGMGMHGGPGNPLGARAMYLYRDGKDTLFRIHGTVEPYTIGSSVSSGCIRMMNQDVLDLYSRVDVGTKVIVLGNAQPTNQQVAEERRASTTRQRTRRIARPEPVDAQDAGVPDAGQPVDGGGYQPGDQDY</sequence>
<dbReference type="PROSITE" id="PS51318">
    <property type="entry name" value="TAT"/>
    <property type="match status" value="1"/>
</dbReference>
<dbReference type="Proteomes" id="UP000289411">
    <property type="component" value="Unassembled WGS sequence"/>
</dbReference>
<dbReference type="InterPro" id="IPR005490">
    <property type="entry name" value="LD_TPept_cat_dom"/>
</dbReference>
<feature type="active site" description="Nucleophile" evidence="9">
    <location>
        <position position="194"/>
    </location>
</feature>
<protein>
    <submittedName>
        <fullName evidence="13">L,D-transpeptidase</fullName>
    </submittedName>
</protein>
<keyword evidence="4" id="KW-0808">Transferase</keyword>
<evidence type="ECO:0000313" key="13">
    <source>
        <dbReference type="EMBL" id="RYB02231.1"/>
    </source>
</evidence>
<evidence type="ECO:0000256" key="6">
    <source>
        <dbReference type="ARBA" id="ARBA00022960"/>
    </source>
</evidence>
<evidence type="ECO:0000256" key="3">
    <source>
        <dbReference type="ARBA" id="ARBA00022676"/>
    </source>
</evidence>
<keyword evidence="5" id="KW-0378">Hydrolase</keyword>
<dbReference type="EMBL" id="QYBC01000022">
    <property type="protein sequence ID" value="RYB02231.1"/>
    <property type="molecule type" value="Genomic_DNA"/>
</dbReference>
<keyword evidence="3" id="KW-0328">Glycosyltransferase</keyword>
<reference evidence="13 14" key="2">
    <citation type="submission" date="2019-02" db="EMBL/GenBank/DDBJ databases">
        <title>'Lichenibacterium ramalinii' gen. nov. sp. nov., 'Lichenibacterium minor' gen. nov. sp. nov.</title>
        <authorList>
            <person name="Pankratov T."/>
        </authorList>
    </citation>
    <scope>NUCLEOTIDE SEQUENCE [LARGE SCALE GENOMIC DNA]</scope>
    <source>
        <strain evidence="13 14">RmlP001</strain>
    </source>
</reference>
<dbReference type="GO" id="GO:0071972">
    <property type="term" value="F:peptidoglycan L,D-transpeptidase activity"/>
    <property type="evidence" value="ECO:0007669"/>
    <property type="project" value="TreeGrafter"/>
</dbReference>
<feature type="chain" id="PRO_5020703617" evidence="11">
    <location>
        <begin position="32"/>
        <end position="276"/>
    </location>
</feature>
<proteinExistence type="inferred from homology"/>
<dbReference type="AlphaFoldDB" id="A0A4Q2R8Z6"/>
<evidence type="ECO:0000256" key="5">
    <source>
        <dbReference type="ARBA" id="ARBA00022801"/>
    </source>
</evidence>
<dbReference type="GO" id="GO:0005576">
    <property type="term" value="C:extracellular region"/>
    <property type="evidence" value="ECO:0007669"/>
    <property type="project" value="TreeGrafter"/>
</dbReference>
<dbReference type="UniPathway" id="UPA00219"/>
<evidence type="ECO:0000256" key="11">
    <source>
        <dbReference type="SAM" id="SignalP"/>
    </source>
</evidence>
<keyword evidence="8 9" id="KW-0961">Cell wall biogenesis/degradation</keyword>
<comment type="similarity">
    <text evidence="2">Belongs to the YkuD family.</text>
</comment>
<feature type="region of interest" description="Disordered" evidence="10">
    <location>
        <begin position="224"/>
        <end position="276"/>
    </location>
</feature>
<dbReference type="InterPro" id="IPR050979">
    <property type="entry name" value="LD-transpeptidase"/>
</dbReference>
<evidence type="ECO:0000256" key="7">
    <source>
        <dbReference type="ARBA" id="ARBA00022984"/>
    </source>
</evidence>
<dbReference type="GO" id="GO:0071555">
    <property type="term" value="P:cell wall organization"/>
    <property type="evidence" value="ECO:0007669"/>
    <property type="project" value="UniProtKB-UniRule"/>
</dbReference>
<feature type="domain" description="L,D-TPase catalytic" evidence="12">
    <location>
        <begin position="76"/>
        <end position="218"/>
    </location>
</feature>
<evidence type="ECO:0000256" key="10">
    <source>
        <dbReference type="SAM" id="MobiDB-lite"/>
    </source>
</evidence>
<dbReference type="GO" id="GO:0016757">
    <property type="term" value="F:glycosyltransferase activity"/>
    <property type="evidence" value="ECO:0007669"/>
    <property type="project" value="UniProtKB-KW"/>
</dbReference>
<keyword evidence="6 9" id="KW-0133">Cell shape</keyword>